<evidence type="ECO:0000256" key="1">
    <source>
        <dbReference type="SAM" id="Phobius"/>
    </source>
</evidence>
<keyword evidence="1" id="KW-0472">Membrane</keyword>
<dbReference type="Pfam" id="PF09997">
    <property type="entry name" value="DUF2238"/>
    <property type="match status" value="1"/>
</dbReference>
<keyword evidence="1" id="KW-0812">Transmembrane</keyword>
<comment type="caution">
    <text evidence="2">The sequence shown here is derived from an EMBL/GenBank/DDBJ whole genome shotgun (WGS) entry which is preliminary data.</text>
</comment>
<feature type="transmembrane region" description="Helical" evidence="1">
    <location>
        <begin position="68"/>
        <end position="95"/>
    </location>
</feature>
<feature type="transmembrane region" description="Helical" evidence="1">
    <location>
        <begin position="107"/>
        <end position="125"/>
    </location>
</feature>
<dbReference type="EMBL" id="LCGH01000004">
    <property type="protein sequence ID" value="KKT11574.1"/>
    <property type="molecule type" value="Genomic_DNA"/>
</dbReference>
<accession>A0A0G1HL20</accession>
<feature type="transmembrane region" description="Helical" evidence="1">
    <location>
        <begin position="34"/>
        <end position="56"/>
    </location>
</feature>
<evidence type="ECO:0008006" key="4">
    <source>
        <dbReference type="Google" id="ProtNLM"/>
    </source>
</evidence>
<sequence length="129" mass="15251">MDKKGFLKHLVFLMFFIFIADLLARNFYWYSLIWYFDMIMHFLSGLWVGLFFFYVLSVKSPLAPSFKSFLKIILLVLIIGISYEIFEFIMNVISVTPFDPVDTTSDLFFDMLGAAVSIFYFMKVVRLKK</sequence>
<reference evidence="2 3" key="1">
    <citation type="journal article" date="2015" name="Nature">
        <title>rRNA introns, odd ribosomes, and small enigmatic genomes across a large radiation of phyla.</title>
        <authorList>
            <person name="Brown C.T."/>
            <person name="Hug L.A."/>
            <person name="Thomas B.C."/>
            <person name="Sharon I."/>
            <person name="Castelle C.J."/>
            <person name="Singh A."/>
            <person name="Wilkins M.J."/>
            <person name="Williams K.H."/>
            <person name="Banfield J.F."/>
        </authorList>
    </citation>
    <scope>NUCLEOTIDE SEQUENCE [LARGE SCALE GENOMIC DNA]</scope>
</reference>
<name>A0A0G1HL20_9BACT</name>
<evidence type="ECO:0000313" key="2">
    <source>
        <dbReference type="EMBL" id="KKT11574.1"/>
    </source>
</evidence>
<evidence type="ECO:0000313" key="3">
    <source>
        <dbReference type="Proteomes" id="UP000033907"/>
    </source>
</evidence>
<dbReference type="AlphaFoldDB" id="A0A0G1HL20"/>
<feature type="transmembrane region" description="Helical" evidence="1">
    <location>
        <begin position="7"/>
        <end position="28"/>
    </location>
</feature>
<protein>
    <recommendedName>
        <fullName evidence="4">VanZ-like domain-containing protein</fullName>
    </recommendedName>
</protein>
<proteinExistence type="predicted"/>
<dbReference type="InterPro" id="IPR014509">
    <property type="entry name" value="YjdF-like"/>
</dbReference>
<dbReference type="Proteomes" id="UP000033907">
    <property type="component" value="Unassembled WGS sequence"/>
</dbReference>
<gene>
    <name evidence="2" type="ORF">UV91_C0004G0043</name>
</gene>
<keyword evidence="1" id="KW-1133">Transmembrane helix</keyword>
<organism evidence="2 3">
    <name type="scientific">Candidatus Nomurabacteria bacterium GW2011_GWF2_43_24</name>
    <dbReference type="NCBI Taxonomy" id="1618778"/>
    <lineage>
        <taxon>Bacteria</taxon>
        <taxon>Candidatus Nomuraibacteriota</taxon>
    </lineage>
</organism>